<keyword evidence="7" id="KW-0813">Transport</keyword>
<evidence type="ECO:0000256" key="6">
    <source>
        <dbReference type="ARBA" id="ARBA00023136"/>
    </source>
</evidence>
<gene>
    <name evidence="8" type="ORF">PW52_00825</name>
</gene>
<dbReference type="GO" id="GO:0022857">
    <property type="term" value="F:transmembrane transporter activity"/>
    <property type="evidence" value="ECO:0007669"/>
    <property type="project" value="InterPro"/>
</dbReference>
<keyword evidence="6" id="KW-0472">Membrane</keyword>
<keyword evidence="4 7" id="KW-0812">Transmembrane</keyword>
<dbReference type="EMBL" id="JTDW01000001">
    <property type="protein sequence ID" value="KJD37034.1"/>
    <property type="molecule type" value="Genomic_DNA"/>
</dbReference>
<reference evidence="8 9" key="1">
    <citation type="submission" date="2014-11" db="EMBL/GenBank/DDBJ databases">
        <title>Tamlana sedimentorum sp. nov., isolated from shallow sand sediments of the Sea of Japan.</title>
        <authorList>
            <person name="Romanenko L.A."/>
        </authorList>
    </citation>
    <scope>NUCLEOTIDE SEQUENCE [LARGE SCALE GENOMIC DNA]</scope>
    <source>
        <strain evidence="8 9">JCM 19808</strain>
    </source>
</reference>
<dbReference type="AlphaFoldDB" id="A0A0D7WD79"/>
<dbReference type="PATRIC" id="fig|1435349.4.peg.169"/>
<proteinExistence type="inferred from homology"/>
<comment type="similarity">
    <text evidence="2 7">Belongs to the ExbD/TolR family.</text>
</comment>
<dbReference type="InterPro" id="IPR003400">
    <property type="entry name" value="ExbD"/>
</dbReference>
<keyword evidence="7" id="KW-0653">Protein transport</keyword>
<evidence type="ECO:0000256" key="1">
    <source>
        <dbReference type="ARBA" id="ARBA00004162"/>
    </source>
</evidence>
<comment type="caution">
    <text evidence="8">The sequence shown here is derived from an EMBL/GenBank/DDBJ whole genome shotgun (WGS) entry which is preliminary data.</text>
</comment>
<evidence type="ECO:0000256" key="7">
    <source>
        <dbReference type="RuleBase" id="RU003879"/>
    </source>
</evidence>
<keyword evidence="3" id="KW-1003">Cell membrane</keyword>
<evidence type="ECO:0000256" key="4">
    <source>
        <dbReference type="ARBA" id="ARBA00022692"/>
    </source>
</evidence>
<evidence type="ECO:0000256" key="5">
    <source>
        <dbReference type="ARBA" id="ARBA00022989"/>
    </source>
</evidence>
<dbReference type="RefSeq" id="WP_044631029.1">
    <property type="nucleotide sequence ID" value="NZ_JTDW01000001.1"/>
</dbReference>
<dbReference type="GO" id="GO:0005886">
    <property type="term" value="C:plasma membrane"/>
    <property type="evidence" value="ECO:0007669"/>
    <property type="project" value="UniProtKB-SubCell"/>
</dbReference>
<evidence type="ECO:0000256" key="2">
    <source>
        <dbReference type="ARBA" id="ARBA00005811"/>
    </source>
</evidence>
<dbReference type="Pfam" id="PF02472">
    <property type="entry name" value="ExbD"/>
    <property type="match status" value="1"/>
</dbReference>
<evidence type="ECO:0000256" key="3">
    <source>
        <dbReference type="ARBA" id="ARBA00022475"/>
    </source>
</evidence>
<sequence>MNFRGRNKVTPEFNMSSMTDIVFLLLIFFMIASTLVTTNAIDIILPKASGKTENKRSVSVSIKKDLTYYIDQKRVGESVLENQLLSVLSSQEQPTIVLRAEKSVPVENVVKVMDIANRNKFKVILAVQPN</sequence>
<evidence type="ECO:0000313" key="8">
    <source>
        <dbReference type="EMBL" id="KJD37034.1"/>
    </source>
</evidence>
<organism evidence="8 9">
    <name type="scientific">Neotamlana sedimentorum</name>
    <dbReference type="NCBI Taxonomy" id="1435349"/>
    <lineage>
        <taxon>Bacteria</taxon>
        <taxon>Pseudomonadati</taxon>
        <taxon>Bacteroidota</taxon>
        <taxon>Flavobacteriia</taxon>
        <taxon>Flavobacteriales</taxon>
        <taxon>Flavobacteriaceae</taxon>
        <taxon>Neotamlana</taxon>
    </lineage>
</organism>
<evidence type="ECO:0000313" key="9">
    <source>
        <dbReference type="Proteomes" id="UP000032578"/>
    </source>
</evidence>
<name>A0A0D7WD79_9FLAO</name>
<dbReference type="Gene3D" id="3.30.420.270">
    <property type="match status" value="1"/>
</dbReference>
<keyword evidence="9" id="KW-1185">Reference proteome</keyword>
<comment type="subcellular location">
    <subcellularLocation>
        <location evidence="1">Cell membrane</location>
        <topology evidence="1">Single-pass membrane protein</topology>
    </subcellularLocation>
    <subcellularLocation>
        <location evidence="7">Cell membrane</location>
        <topology evidence="7">Single-pass type II membrane protein</topology>
    </subcellularLocation>
</comment>
<keyword evidence="5" id="KW-1133">Transmembrane helix</keyword>
<dbReference type="STRING" id="1435349.PW52_00825"/>
<accession>A0A0D7WD79</accession>
<dbReference type="PANTHER" id="PTHR30558">
    <property type="entry name" value="EXBD MEMBRANE COMPONENT OF PMF-DRIVEN MACROMOLECULE IMPORT SYSTEM"/>
    <property type="match status" value="1"/>
</dbReference>
<dbReference type="Proteomes" id="UP000032578">
    <property type="component" value="Unassembled WGS sequence"/>
</dbReference>
<dbReference type="OrthoDB" id="9793581at2"/>
<dbReference type="GO" id="GO:0015031">
    <property type="term" value="P:protein transport"/>
    <property type="evidence" value="ECO:0007669"/>
    <property type="project" value="UniProtKB-KW"/>
</dbReference>
<protein>
    <submittedName>
        <fullName evidence="8">Biopolymer transporter ExbD</fullName>
    </submittedName>
</protein>